<comment type="subcellular location">
    <subcellularLocation>
        <location evidence="1 11">Endoplasmic reticulum membrane</location>
        <topology evidence="1 11">Single-pass membrane protein</topology>
    </subcellularLocation>
    <subcellularLocation>
        <location evidence="2">Nucleus membrane</location>
        <topology evidence="2">Single-pass membrane protein</topology>
    </subcellularLocation>
</comment>
<dbReference type="PANTHER" id="PTHR12154:SF4">
    <property type="entry name" value="UDP-N-ACETYLGLUCOSAMINE TRANSFERASE SUBUNIT ALG14 HOMOLOG"/>
    <property type="match status" value="1"/>
</dbReference>
<name>A0AAF0DBH5_9EURO</name>
<evidence type="ECO:0000256" key="5">
    <source>
        <dbReference type="ARBA" id="ARBA00017467"/>
    </source>
</evidence>
<keyword evidence="6" id="KW-0812">Transmembrane</keyword>
<dbReference type="Proteomes" id="UP001219355">
    <property type="component" value="Chromosome 1"/>
</dbReference>
<evidence type="ECO:0000313" key="12">
    <source>
        <dbReference type="EMBL" id="WEW55426.1"/>
    </source>
</evidence>
<keyword evidence="8" id="KW-1133">Transmembrane helix</keyword>
<dbReference type="GO" id="GO:0031965">
    <property type="term" value="C:nuclear membrane"/>
    <property type="evidence" value="ECO:0007669"/>
    <property type="project" value="UniProtKB-SubCell"/>
</dbReference>
<evidence type="ECO:0000256" key="1">
    <source>
        <dbReference type="ARBA" id="ARBA00004389"/>
    </source>
</evidence>
<dbReference type="GO" id="GO:0006488">
    <property type="term" value="P:dolichol-linked oligosaccharide biosynthetic process"/>
    <property type="evidence" value="ECO:0007669"/>
    <property type="project" value="InterPro"/>
</dbReference>
<organism evidence="12 13">
    <name type="scientific">Emydomyces testavorans</name>
    <dbReference type="NCBI Taxonomy" id="2070801"/>
    <lineage>
        <taxon>Eukaryota</taxon>
        <taxon>Fungi</taxon>
        <taxon>Dikarya</taxon>
        <taxon>Ascomycota</taxon>
        <taxon>Pezizomycotina</taxon>
        <taxon>Eurotiomycetes</taxon>
        <taxon>Eurotiomycetidae</taxon>
        <taxon>Onygenales</taxon>
        <taxon>Nannizziopsiaceae</taxon>
        <taxon>Emydomyces</taxon>
    </lineage>
</organism>
<evidence type="ECO:0000256" key="3">
    <source>
        <dbReference type="ARBA" id="ARBA00009731"/>
    </source>
</evidence>
<dbReference type="Pfam" id="PF08660">
    <property type="entry name" value="Alg14"/>
    <property type="match status" value="1"/>
</dbReference>
<dbReference type="AlphaFoldDB" id="A0AAF0DBH5"/>
<keyword evidence="12" id="KW-0328">Glycosyltransferase</keyword>
<evidence type="ECO:0000256" key="8">
    <source>
        <dbReference type="ARBA" id="ARBA00022989"/>
    </source>
</evidence>
<keyword evidence="13" id="KW-1185">Reference proteome</keyword>
<keyword evidence="9" id="KW-0472">Membrane</keyword>
<protein>
    <recommendedName>
        <fullName evidence="5 11">UDP-N-acetylglucosamine transferase subunit ALG14</fullName>
    </recommendedName>
    <alternativeName>
        <fullName evidence="10 11">Asparagine-linked glycosylation protein 14</fullName>
    </alternativeName>
</protein>
<dbReference type="InterPro" id="IPR013969">
    <property type="entry name" value="Oligosacch_biosynth_Alg14"/>
</dbReference>
<keyword evidence="7 11" id="KW-0256">Endoplasmic reticulum</keyword>
<comment type="function">
    <text evidence="11">Involved in protein N-glycosylation. Essential for the second step of the dolichol-linked oligosaccharide pathway. Anchors the catalytic subunit ALG13 to the ER.</text>
</comment>
<evidence type="ECO:0000256" key="4">
    <source>
        <dbReference type="ARBA" id="ARBA00011335"/>
    </source>
</evidence>
<accession>A0AAF0DBH5</accession>
<comment type="similarity">
    <text evidence="3 11">Belongs to the ALG14 family.</text>
</comment>
<evidence type="ECO:0000256" key="10">
    <source>
        <dbReference type="ARBA" id="ARBA00032062"/>
    </source>
</evidence>
<dbReference type="GO" id="GO:0043541">
    <property type="term" value="C:UDP-N-acetylglucosamine transferase complex"/>
    <property type="evidence" value="ECO:0007669"/>
    <property type="project" value="TreeGrafter"/>
</dbReference>
<evidence type="ECO:0000256" key="11">
    <source>
        <dbReference type="RuleBase" id="RU362127"/>
    </source>
</evidence>
<keyword evidence="12" id="KW-0808">Transferase</keyword>
<evidence type="ECO:0000313" key="13">
    <source>
        <dbReference type="Proteomes" id="UP001219355"/>
    </source>
</evidence>
<gene>
    <name evidence="11 12" type="primary">ALG14</name>
    <name evidence="12" type="ORF">PRK78_000857</name>
</gene>
<reference evidence="12" key="1">
    <citation type="submission" date="2023-03" db="EMBL/GenBank/DDBJ databases">
        <title>Emydomyces testavorans Genome Sequence.</title>
        <authorList>
            <person name="Hoyer L."/>
        </authorList>
    </citation>
    <scope>NUCLEOTIDE SEQUENCE</scope>
    <source>
        <strain evidence="12">16-2883</strain>
    </source>
</reference>
<sequence length="170" mass="18697">MAVAALAIAALAISFVLFVGYLTRPQSVSSRHIQPPQAIHLLIVLGSGGHTEEMLSMIKHARLDPRIYSKRTYLVSSGDSFSTRKAVDFERKLLQSNNPNNGIHTLDGENPTSSRNQEIPAYARLPAEDLGLQAEYTIVTIPRARKCSPASTQIKHVQALKKSILQLIQI</sequence>
<dbReference type="GO" id="GO:0004577">
    <property type="term" value="F:N-acetylglucosaminyldiphosphodolichol N-acetylglucosaminyltransferase activity"/>
    <property type="evidence" value="ECO:0007669"/>
    <property type="project" value="TreeGrafter"/>
</dbReference>
<evidence type="ECO:0000256" key="2">
    <source>
        <dbReference type="ARBA" id="ARBA00004590"/>
    </source>
</evidence>
<evidence type="ECO:0000256" key="9">
    <source>
        <dbReference type="ARBA" id="ARBA00023136"/>
    </source>
</evidence>
<dbReference type="EMBL" id="CP120627">
    <property type="protein sequence ID" value="WEW55426.1"/>
    <property type="molecule type" value="Genomic_DNA"/>
</dbReference>
<evidence type="ECO:0000256" key="6">
    <source>
        <dbReference type="ARBA" id="ARBA00022692"/>
    </source>
</evidence>
<dbReference type="PANTHER" id="PTHR12154">
    <property type="entry name" value="GLYCOSYL TRANSFERASE-RELATED"/>
    <property type="match status" value="1"/>
</dbReference>
<comment type="subunit">
    <text evidence="4 11">Heterodimer with ALG13 to form a functional enzyme.</text>
</comment>
<proteinExistence type="inferred from homology"/>
<evidence type="ECO:0000256" key="7">
    <source>
        <dbReference type="ARBA" id="ARBA00022824"/>
    </source>
</evidence>